<keyword evidence="2" id="KW-0521">NADP</keyword>
<protein>
    <recommendedName>
        <fullName evidence="2">dTDP-4-dehydrorhamnose reductase</fullName>
        <ecNumber evidence="2">1.1.1.133</ecNumber>
    </recommendedName>
</protein>
<dbReference type="RefSeq" id="WP_104410441.1">
    <property type="nucleotide sequence ID" value="NZ_PTIS01000016.1"/>
</dbReference>
<dbReference type="Gene3D" id="3.90.25.10">
    <property type="entry name" value="UDP-galactose 4-epimerase, domain 1"/>
    <property type="match status" value="1"/>
</dbReference>
<dbReference type="GO" id="GO:0005829">
    <property type="term" value="C:cytosol"/>
    <property type="evidence" value="ECO:0007669"/>
    <property type="project" value="TreeGrafter"/>
</dbReference>
<dbReference type="PANTHER" id="PTHR10491">
    <property type="entry name" value="DTDP-4-DEHYDRORHAMNOSE REDUCTASE"/>
    <property type="match status" value="1"/>
</dbReference>
<dbReference type="InterPro" id="IPR036291">
    <property type="entry name" value="NAD(P)-bd_dom_sf"/>
</dbReference>
<dbReference type="Gene3D" id="3.40.50.720">
    <property type="entry name" value="NAD(P)-binding Rossmann-like Domain"/>
    <property type="match status" value="1"/>
</dbReference>
<gene>
    <name evidence="4" type="ORF">BD821_11619</name>
</gene>
<comment type="similarity">
    <text evidence="1 2">Belongs to the dTDP-4-dehydrorhamnose reductase family.</text>
</comment>
<evidence type="ECO:0000313" key="5">
    <source>
        <dbReference type="Proteomes" id="UP000239863"/>
    </source>
</evidence>
<comment type="pathway">
    <text evidence="2">Carbohydrate biosynthesis; dTDP-L-rhamnose biosynthesis.</text>
</comment>
<proteinExistence type="inferred from homology"/>
<keyword evidence="2" id="KW-0560">Oxidoreductase</keyword>
<accession>A0A2S6FVU4</accession>
<reference evidence="4 5" key="1">
    <citation type="submission" date="2018-02" db="EMBL/GenBank/DDBJ databases">
        <title>Genomic Encyclopedia of Archaeal and Bacterial Type Strains, Phase II (KMG-II): from individual species to whole genera.</title>
        <authorList>
            <person name="Goeker M."/>
        </authorList>
    </citation>
    <scope>NUCLEOTIDE SEQUENCE [LARGE SCALE GENOMIC DNA]</scope>
    <source>
        <strain evidence="4 5">DSM 15099</strain>
    </source>
</reference>
<dbReference type="EC" id="1.1.1.133" evidence="2"/>
<name>A0A2S6FVU4_9CLOT</name>
<dbReference type="SUPFAM" id="SSF51735">
    <property type="entry name" value="NAD(P)-binding Rossmann-fold domains"/>
    <property type="match status" value="1"/>
</dbReference>
<dbReference type="Proteomes" id="UP000239863">
    <property type="component" value="Unassembled WGS sequence"/>
</dbReference>
<dbReference type="PANTHER" id="PTHR10491:SF4">
    <property type="entry name" value="METHIONINE ADENOSYLTRANSFERASE 2 SUBUNIT BETA"/>
    <property type="match status" value="1"/>
</dbReference>
<evidence type="ECO:0000256" key="1">
    <source>
        <dbReference type="ARBA" id="ARBA00010944"/>
    </source>
</evidence>
<evidence type="ECO:0000256" key="2">
    <source>
        <dbReference type="RuleBase" id="RU364082"/>
    </source>
</evidence>
<dbReference type="UniPathway" id="UPA00124"/>
<evidence type="ECO:0000313" key="4">
    <source>
        <dbReference type="EMBL" id="PPK46373.1"/>
    </source>
</evidence>
<dbReference type="InterPro" id="IPR029903">
    <property type="entry name" value="RmlD-like-bd"/>
</dbReference>
<dbReference type="CDD" id="cd05254">
    <property type="entry name" value="dTDP_HR_like_SDR_e"/>
    <property type="match status" value="1"/>
</dbReference>
<evidence type="ECO:0000259" key="3">
    <source>
        <dbReference type="Pfam" id="PF04321"/>
    </source>
</evidence>
<dbReference type="OrthoDB" id="9803892at2"/>
<sequence>MKILITGAKGQLGSQIINVLNKGTSDIGKIDSIYDKAEIFAFDVEDLDITNLNQCKTVIKGIKPNLIINCAAYTNVDSCEKQKDLAFKINSIGARNLAIVSEIIDSKLVHISTDYVFEGNGTSPYREYDITNPVSVYGKSKLLGESYVREFSSKYFILRTSWLYGFNGNNFVKTIIKAAKEKGQLKVVNDQRGNPTYAEDLVHHILAIAVTEEYGIYHCTGSGECSWYDFAKAIVKYSNINCTVDPITSENLDRAAKRPAYSALDNMMLRNTIGDNMRDWKEALQKFIKEI</sequence>
<dbReference type="Pfam" id="PF04321">
    <property type="entry name" value="RmlD_sub_bind"/>
    <property type="match status" value="1"/>
</dbReference>
<dbReference type="NCBIfam" id="TIGR01214">
    <property type="entry name" value="rmlD"/>
    <property type="match status" value="1"/>
</dbReference>
<dbReference type="InterPro" id="IPR005913">
    <property type="entry name" value="dTDP_dehydrorham_reduct"/>
</dbReference>
<dbReference type="GO" id="GO:0019305">
    <property type="term" value="P:dTDP-rhamnose biosynthetic process"/>
    <property type="evidence" value="ECO:0007669"/>
    <property type="project" value="UniProtKB-UniPathway"/>
</dbReference>
<dbReference type="EMBL" id="PTIS01000016">
    <property type="protein sequence ID" value="PPK46373.1"/>
    <property type="molecule type" value="Genomic_DNA"/>
</dbReference>
<organism evidence="4 5">
    <name type="scientific">Clostridium algidicarnis DSM 15099</name>
    <dbReference type="NCBI Taxonomy" id="1121295"/>
    <lineage>
        <taxon>Bacteria</taxon>
        <taxon>Bacillati</taxon>
        <taxon>Bacillota</taxon>
        <taxon>Clostridia</taxon>
        <taxon>Eubacteriales</taxon>
        <taxon>Clostridiaceae</taxon>
        <taxon>Clostridium</taxon>
    </lineage>
</organism>
<dbReference type="GO" id="GO:0008831">
    <property type="term" value="F:dTDP-4-dehydrorhamnose reductase activity"/>
    <property type="evidence" value="ECO:0007669"/>
    <property type="project" value="UniProtKB-EC"/>
</dbReference>
<comment type="function">
    <text evidence="2">Catalyzes the reduction of dTDP-6-deoxy-L-lyxo-4-hexulose to yield dTDP-L-rhamnose.</text>
</comment>
<comment type="caution">
    <text evidence="4">The sequence shown here is derived from an EMBL/GenBank/DDBJ whole genome shotgun (WGS) entry which is preliminary data.</text>
</comment>
<dbReference type="STRING" id="37659.GCA_000703125_01424"/>
<feature type="domain" description="RmlD-like substrate binding" evidence="3">
    <location>
        <begin position="1"/>
        <end position="290"/>
    </location>
</feature>
<dbReference type="AlphaFoldDB" id="A0A2S6FVU4"/>